<dbReference type="Gene3D" id="1.10.8.20">
    <property type="entry name" value="N-terminal domain of phosphatidylinositol transfer protein sec14p"/>
    <property type="match status" value="2"/>
</dbReference>
<dbReference type="InterPro" id="IPR036865">
    <property type="entry name" value="CRAL-TRIO_dom_sf"/>
</dbReference>
<dbReference type="CDD" id="cd00170">
    <property type="entry name" value="SEC14"/>
    <property type="match status" value="2"/>
</dbReference>
<evidence type="ECO:0000313" key="2">
    <source>
        <dbReference type="EMBL" id="KAK4879710.1"/>
    </source>
</evidence>
<gene>
    <name evidence="2" type="ORF">RN001_007856</name>
</gene>
<organism evidence="2 3">
    <name type="scientific">Aquatica leii</name>
    <dbReference type="NCBI Taxonomy" id="1421715"/>
    <lineage>
        <taxon>Eukaryota</taxon>
        <taxon>Metazoa</taxon>
        <taxon>Ecdysozoa</taxon>
        <taxon>Arthropoda</taxon>
        <taxon>Hexapoda</taxon>
        <taxon>Insecta</taxon>
        <taxon>Pterygota</taxon>
        <taxon>Neoptera</taxon>
        <taxon>Endopterygota</taxon>
        <taxon>Coleoptera</taxon>
        <taxon>Polyphaga</taxon>
        <taxon>Elateriformia</taxon>
        <taxon>Elateroidea</taxon>
        <taxon>Lampyridae</taxon>
        <taxon>Luciolinae</taxon>
        <taxon>Aquatica</taxon>
    </lineage>
</organism>
<dbReference type="Gene3D" id="3.40.525.10">
    <property type="entry name" value="CRAL-TRIO lipid binding domain"/>
    <property type="match status" value="2"/>
</dbReference>
<dbReference type="PRINTS" id="PR00180">
    <property type="entry name" value="CRETINALDHBP"/>
</dbReference>
<dbReference type="PANTHER" id="PTHR10174">
    <property type="entry name" value="ALPHA-TOCOPHEROL TRANSFER PROTEIN-RELATED"/>
    <property type="match status" value="1"/>
</dbReference>
<dbReference type="InterPro" id="IPR011074">
    <property type="entry name" value="CRAL/TRIO_N_dom"/>
</dbReference>
<dbReference type="SMART" id="SM01100">
    <property type="entry name" value="CRAL_TRIO_N"/>
    <property type="match status" value="2"/>
</dbReference>
<dbReference type="InterPro" id="IPR036273">
    <property type="entry name" value="CRAL/TRIO_N_dom_sf"/>
</dbReference>
<protein>
    <recommendedName>
        <fullName evidence="1">CRAL-TRIO domain-containing protein</fullName>
    </recommendedName>
</protein>
<comment type="caution">
    <text evidence="2">The sequence shown here is derived from an EMBL/GenBank/DDBJ whole genome shotgun (WGS) entry which is preliminary data.</text>
</comment>
<dbReference type="GO" id="GO:1902936">
    <property type="term" value="F:phosphatidylinositol bisphosphate binding"/>
    <property type="evidence" value="ECO:0007669"/>
    <property type="project" value="TreeGrafter"/>
</dbReference>
<dbReference type="Proteomes" id="UP001353858">
    <property type="component" value="Unassembled WGS sequence"/>
</dbReference>
<name>A0AAN7Q4N4_9COLE</name>
<dbReference type="SMART" id="SM00516">
    <property type="entry name" value="SEC14"/>
    <property type="match status" value="2"/>
</dbReference>
<dbReference type="SUPFAM" id="SSF46938">
    <property type="entry name" value="CRAL/TRIO N-terminal domain"/>
    <property type="match status" value="2"/>
</dbReference>
<dbReference type="Gene3D" id="1.20.5.1200">
    <property type="entry name" value="Alpha-tocopherol transfer"/>
    <property type="match status" value="2"/>
</dbReference>
<dbReference type="AlphaFoldDB" id="A0AAN7Q4N4"/>
<feature type="domain" description="CRAL-TRIO" evidence="1">
    <location>
        <begin position="201"/>
        <end position="364"/>
    </location>
</feature>
<proteinExistence type="predicted"/>
<evidence type="ECO:0000259" key="1">
    <source>
        <dbReference type="PROSITE" id="PS50191"/>
    </source>
</evidence>
<feature type="domain" description="CRAL-TRIO" evidence="1">
    <location>
        <begin position="488"/>
        <end position="654"/>
    </location>
</feature>
<dbReference type="PANTHER" id="PTHR10174:SF212">
    <property type="entry name" value="MIP26555P1"/>
    <property type="match status" value="1"/>
</dbReference>
<accession>A0AAN7Q4N4</accession>
<sequence>MIKCVQDTNIAVASTLSVNAEVTSCESFDVTSENGSSDMTVHSSDSVNVNSVNDISVNSKIATNTLHTEEVVMVERHIVDIQQFINLQKVSHGLFQNAFLFLYNMPPFTIELDPLNDECKAIAQKELRETPEVVQQALAELRELLKKDLTINFAVDDDEFLIIFLRPCKFYAQSAYELIKRICDFKKKHKKILQDLLPEDEKEAFTNYKVCNVLKNRDHKGRRVLIVNCGGLWDPSKVTSDQMFRMFYLIHEAAVLEPESQVRGVVVLMDFSGLGTKQVFALTPVFSMKLLGFIQDAMPLRLKEVHIVKQPFVFNVVWNIFCPFIKEKLKGRIFLHGSNMKSFHQHMAPSHLPKNYGGDLPEMDYSGADWYPAIDAHIDHIKKMNSCGYLLNTEHKMDFTLEIGPLTPEAKALAEQELNETPENVQKALKELKELLKNDPSLNFSTDDDFLIIFLRPCKFYAKSAYEMMKRIADFKEKHKELIGNLMPEDVKKAFVENNVVNVLKNRDHKGRRVLIQHGGSLWDPSKVPADEVFKMLYVLHEAAVLEPETQVRGGVVVLDFEGLSTKQVMAFTPSISMRLLTFIQDAMPLRLKEVHIVKQPFIFNMIWTIFKPFIKEKLKGRLHFHGTKMSSLHKFLEPAHLPKNYGGELPEIDYTGANWYPAIENHLDHMKAMNACGYVKK</sequence>
<dbReference type="PROSITE" id="PS50191">
    <property type="entry name" value="CRAL_TRIO"/>
    <property type="match status" value="2"/>
</dbReference>
<dbReference type="SUPFAM" id="SSF52087">
    <property type="entry name" value="CRAL/TRIO domain"/>
    <property type="match status" value="2"/>
</dbReference>
<dbReference type="Pfam" id="PF00650">
    <property type="entry name" value="CRAL_TRIO"/>
    <property type="match status" value="2"/>
</dbReference>
<reference evidence="3" key="1">
    <citation type="submission" date="2023-01" db="EMBL/GenBank/DDBJ databases">
        <title>Key to firefly adult light organ development and bioluminescence: homeobox transcription factors regulate luciferase expression and transportation to peroxisome.</title>
        <authorList>
            <person name="Fu X."/>
        </authorList>
    </citation>
    <scope>NUCLEOTIDE SEQUENCE [LARGE SCALE GENOMIC DNA]</scope>
</reference>
<evidence type="ECO:0000313" key="3">
    <source>
        <dbReference type="Proteomes" id="UP001353858"/>
    </source>
</evidence>
<dbReference type="GO" id="GO:0016020">
    <property type="term" value="C:membrane"/>
    <property type="evidence" value="ECO:0007669"/>
    <property type="project" value="TreeGrafter"/>
</dbReference>
<dbReference type="InterPro" id="IPR001251">
    <property type="entry name" value="CRAL-TRIO_dom"/>
</dbReference>
<dbReference type="EMBL" id="JARPUR010000003">
    <property type="protein sequence ID" value="KAK4879710.1"/>
    <property type="molecule type" value="Genomic_DNA"/>
</dbReference>
<keyword evidence="3" id="KW-1185">Reference proteome</keyword>